<accession>A0A6G6Y4B8</accession>
<evidence type="ECO:0000313" key="1">
    <source>
        <dbReference type="EMBL" id="QIG79739.1"/>
    </source>
</evidence>
<evidence type="ECO:0008006" key="3">
    <source>
        <dbReference type="Google" id="ProtNLM"/>
    </source>
</evidence>
<sequence>MMDPRIIAVAVVAAAGAALPFFLAPGTSPVRSVYSGASGPVAVASPAPLVAAYARPVFAAPEAGDTLPADAPDLVGIVGRLGDGAVALVRLADGSSRTLEIGQSVDGWRLTALAIDAASFTRGGRQIRVPLATEDAVQ</sequence>
<dbReference type="RefSeq" id="WP_165326739.1">
    <property type="nucleotide sequence ID" value="NZ_CP049109.1"/>
</dbReference>
<evidence type="ECO:0000313" key="2">
    <source>
        <dbReference type="Proteomes" id="UP000501568"/>
    </source>
</evidence>
<organism evidence="1 2">
    <name type="scientific">Stakelama tenebrarum</name>
    <dbReference type="NCBI Taxonomy" id="2711215"/>
    <lineage>
        <taxon>Bacteria</taxon>
        <taxon>Pseudomonadati</taxon>
        <taxon>Pseudomonadota</taxon>
        <taxon>Alphaproteobacteria</taxon>
        <taxon>Sphingomonadales</taxon>
        <taxon>Sphingomonadaceae</taxon>
        <taxon>Stakelama</taxon>
    </lineage>
</organism>
<name>A0A6G6Y4B8_9SPHN</name>
<proteinExistence type="predicted"/>
<dbReference type="AlphaFoldDB" id="A0A6G6Y4B8"/>
<protein>
    <recommendedName>
        <fullName evidence="3">General secretion pathway protein GspC</fullName>
    </recommendedName>
</protein>
<dbReference type="Proteomes" id="UP000501568">
    <property type="component" value="Chromosome"/>
</dbReference>
<dbReference type="KEGG" id="spzr:G5C33_07975"/>
<gene>
    <name evidence="1" type="ORF">G5C33_07975</name>
</gene>
<dbReference type="EMBL" id="CP049109">
    <property type="protein sequence ID" value="QIG79739.1"/>
    <property type="molecule type" value="Genomic_DNA"/>
</dbReference>
<reference evidence="1 2" key="1">
    <citation type="submission" date="2020-02" db="EMBL/GenBank/DDBJ databases">
        <authorList>
            <person name="Zheng R.K."/>
            <person name="Sun C.M."/>
        </authorList>
    </citation>
    <scope>NUCLEOTIDE SEQUENCE [LARGE SCALE GENOMIC DNA]</scope>
    <source>
        <strain evidence="2">zrk23</strain>
    </source>
</reference>
<keyword evidence="2" id="KW-1185">Reference proteome</keyword>